<reference evidence="2 3" key="1">
    <citation type="submission" date="2018-07" db="EMBL/GenBank/DDBJ databases">
        <title>Genomic Encyclopedia of Type Strains, Phase IV (KMG-IV): sequencing the most valuable type-strain genomes for metagenomic binning, comparative biology and taxonomic classification.</title>
        <authorList>
            <person name="Goeker M."/>
        </authorList>
    </citation>
    <scope>NUCLEOTIDE SEQUENCE [LARGE SCALE GENOMIC DNA]</scope>
    <source>
        <strain evidence="2 3">DSM 44290</strain>
    </source>
</reference>
<name>A0A370ICK5_9NOCA</name>
<evidence type="ECO:0000313" key="2">
    <source>
        <dbReference type="EMBL" id="RDI68462.1"/>
    </source>
</evidence>
<dbReference type="AlphaFoldDB" id="A0A370ICK5"/>
<proteinExistence type="predicted"/>
<feature type="region of interest" description="Disordered" evidence="1">
    <location>
        <begin position="69"/>
        <end position="91"/>
    </location>
</feature>
<organism evidence="2 3">
    <name type="scientific">Nocardia pseudobrasiliensis</name>
    <dbReference type="NCBI Taxonomy" id="45979"/>
    <lineage>
        <taxon>Bacteria</taxon>
        <taxon>Bacillati</taxon>
        <taxon>Actinomycetota</taxon>
        <taxon>Actinomycetes</taxon>
        <taxon>Mycobacteriales</taxon>
        <taxon>Nocardiaceae</taxon>
        <taxon>Nocardia</taxon>
    </lineage>
</organism>
<sequence length="91" mass="9232">MRAVADQQRRVLGNGELYELIQVGERVAHAQASSVDAAAAAHGRSVVTPHAVVVIADSGVAGSKCLLPARGGDRAAAGVPNDRAASGHRGR</sequence>
<evidence type="ECO:0000313" key="3">
    <source>
        <dbReference type="Proteomes" id="UP000254869"/>
    </source>
</evidence>
<evidence type="ECO:0000256" key="1">
    <source>
        <dbReference type="SAM" id="MobiDB-lite"/>
    </source>
</evidence>
<dbReference type="Proteomes" id="UP000254869">
    <property type="component" value="Unassembled WGS sequence"/>
</dbReference>
<gene>
    <name evidence="2" type="ORF">DFR76_102863</name>
</gene>
<protein>
    <submittedName>
        <fullName evidence="2">Uncharacterized protein</fullName>
    </submittedName>
</protein>
<comment type="caution">
    <text evidence="2">The sequence shown here is derived from an EMBL/GenBank/DDBJ whole genome shotgun (WGS) entry which is preliminary data.</text>
</comment>
<keyword evidence="3" id="KW-1185">Reference proteome</keyword>
<dbReference type="EMBL" id="QQBC01000002">
    <property type="protein sequence ID" value="RDI68462.1"/>
    <property type="molecule type" value="Genomic_DNA"/>
</dbReference>
<accession>A0A370ICK5</accession>